<keyword evidence="4" id="KW-0804">Transcription</keyword>
<protein>
    <submittedName>
        <fullName evidence="6">Bacterial regulatory helix-turn-helix, lysR family protein</fullName>
    </submittedName>
</protein>
<comment type="caution">
    <text evidence="6">The sequence shown here is derived from an EMBL/GenBank/DDBJ whole genome shotgun (WGS) entry which is preliminary data.</text>
</comment>
<evidence type="ECO:0000256" key="2">
    <source>
        <dbReference type="ARBA" id="ARBA00023015"/>
    </source>
</evidence>
<dbReference type="InterPro" id="IPR036390">
    <property type="entry name" value="WH_DNA-bd_sf"/>
</dbReference>
<dbReference type="GO" id="GO:0043565">
    <property type="term" value="F:sequence-specific DNA binding"/>
    <property type="evidence" value="ECO:0007669"/>
    <property type="project" value="TreeGrafter"/>
</dbReference>
<dbReference type="Gene3D" id="3.40.190.290">
    <property type="match status" value="1"/>
</dbReference>
<keyword evidence="3" id="KW-0238">DNA-binding</keyword>
<evidence type="ECO:0000256" key="1">
    <source>
        <dbReference type="ARBA" id="ARBA00009437"/>
    </source>
</evidence>
<dbReference type="SUPFAM" id="SSF46785">
    <property type="entry name" value="Winged helix' DNA-binding domain"/>
    <property type="match status" value="1"/>
</dbReference>
<evidence type="ECO:0000313" key="7">
    <source>
        <dbReference type="Proteomes" id="UP000029590"/>
    </source>
</evidence>
<proteinExistence type="inferred from homology"/>
<accession>A0AAW3FCG4</accession>
<dbReference type="GO" id="GO:0006351">
    <property type="term" value="P:DNA-templated transcription"/>
    <property type="evidence" value="ECO:0007669"/>
    <property type="project" value="TreeGrafter"/>
</dbReference>
<comment type="similarity">
    <text evidence="1">Belongs to the LysR transcriptional regulatory family.</text>
</comment>
<sequence length="292" mass="32421">MSLLEGMLEFVAVVERGTFTGAARQLGVSVSHVSRQIADLEGRLAAQLFVRTTRQMQLTEPGRRLFETSQPLLQELLRAQETVLETHEAIEGSIRVSLAGKYAEEQLVPLLSRFCTENPEIALELDVSARNVDLIAEGFHLAVRMGPLETSSALMATRLLSVPLYVLASPKLLETFPPIRSPNDLPPQWCLPLVNRSWEFIKGKRREGVKPLGRFSSNSGAAMIQASLDGLGIVNVPAYYANDVVTDGRLVRVLEDWASVEQSVFYLVFPAGRHMPVRVRRLIDFLRVAVSD</sequence>
<dbReference type="PANTHER" id="PTHR30537">
    <property type="entry name" value="HTH-TYPE TRANSCRIPTIONAL REGULATOR"/>
    <property type="match status" value="1"/>
</dbReference>
<dbReference type="Gene3D" id="1.10.10.10">
    <property type="entry name" value="Winged helix-like DNA-binding domain superfamily/Winged helix DNA-binding domain"/>
    <property type="match status" value="1"/>
</dbReference>
<evidence type="ECO:0000256" key="4">
    <source>
        <dbReference type="ARBA" id="ARBA00023163"/>
    </source>
</evidence>
<dbReference type="FunFam" id="1.10.10.10:FF:000001">
    <property type="entry name" value="LysR family transcriptional regulator"/>
    <property type="match status" value="1"/>
</dbReference>
<dbReference type="Proteomes" id="UP000029590">
    <property type="component" value="Unassembled WGS sequence"/>
</dbReference>
<feature type="domain" description="HTH lysR-type" evidence="5">
    <location>
        <begin position="10"/>
        <end position="59"/>
    </location>
</feature>
<evidence type="ECO:0000256" key="3">
    <source>
        <dbReference type="ARBA" id="ARBA00023125"/>
    </source>
</evidence>
<keyword evidence="2" id="KW-0805">Transcription regulation</keyword>
<dbReference type="AlphaFoldDB" id="A0AAW3FCG4"/>
<gene>
    <name evidence="6" type="ORF">DM48_7988</name>
</gene>
<dbReference type="PANTHER" id="PTHR30537:SF5">
    <property type="entry name" value="HTH-TYPE TRANSCRIPTIONAL ACTIVATOR TTDR-RELATED"/>
    <property type="match status" value="1"/>
</dbReference>
<dbReference type="PROSITE" id="PS50931">
    <property type="entry name" value="HTH_LYSR"/>
    <property type="match status" value="1"/>
</dbReference>
<dbReference type="Pfam" id="PF03466">
    <property type="entry name" value="LysR_substrate"/>
    <property type="match status" value="1"/>
</dbReference>
<name>A0AAW3FCG4_BURGA</name>
<dbReference type="GO" id="GO:0003700">
    <property type="term" value="F:DNA-binding transcription factor activity"/>
    <property type="evidence" value="ECO:0007669"/>
    <property type="project" value="InterPro"/>
</dbReference>
<dbReference type="Pfam" id="PF00126">
    <property type="entry name" value="HTH_1"/>
    <property type="match status" value="1"/>
</dbReference>
<dbReference type="RefSeq" id="WP_080752304.1">
    <property type="nucleotide sequence ID" value="NZ_CADEPP010000023.1"/>
</dbReference>
<reference evidence="6 7" key="1">
    <citation type="submission" date="2014-04" db="EMBL/GenBank/DDBJ databases">
        <authorList>
            <person name="Bishop-Lilly K.A."/>
            <person name="Broomall S.M."/>
            <person name="Chain P.S."/>
            <person name="Chertkov O."/>
            <person name="Coyne S.R."/>
            <person name="Daligault H.E."/>
            <person name="Davenport K.W."/>
            <person name="Erkkila T."/>
            <person name="Frey K.G."/>
            <person name="Gibbons H.S."/>
            <person name="Gu W."/>
            <person name="Jaissle J."/>
            <person name="Johnson S.L."/>
            <person name="Koroleva G.I."/>
            <person name="Ladner J.T."/>
            <person name="Lo C.-C."/>
            <person name="Minogue T.D."/>
            <person name="Munk C."/>
            <person name="Palacios G.F."/>
            <person name="Redden C.L."/>
            <person name="Rosenzweig C.N."/>
            <person name="Scholz M.B."/>
            <person name="Teshima H."/>
            <person name="Xu Y."/>
        </authorList>
    </citation>
    <scope>NUCLEOTIDE SEQUENCE [LARGE SCALE GENOMIC DNA]</scope>
    <source>
        <strain evidence="7">gladioli</strain>
    </source>
</reference>
<dbReference type="InterPro" id="IPR000847">
    <property type="entry name" value="LysR_HTH_N"/>
</dbReference>
<dbReference type="InterPro" id="IPR005119">
    <property type="entry name" value="LysR_subst-bd"/>
</dbReference>
<dbReference type="CDD" id="cd08422">
    <property type="entry name" value="PBP2_CrgA_like"/>
    <property type="match status" value="1"/>
</dbReference>
<dbReference type="EMBL" id="JPGG01000012">
    <property type="protein sequence ID" value="KGC20246.1"/>
    <property type="molecule type" value="Genomic_DNA"/>
</dbReference>
<organism evidence="6 7">
    <name type="scientific">Burkholderia gladioli</name>
    <name type="common">Pseudomonas marginata</name>
    <name type="synonym">Phytomonas marginata</name>
    <dbReference type="NCBI Taxonomy" id="28095"/>
    <lineage>
        <taxon>Bacteria</taxon>
        <taxon>Pseudomonadati</taxon>
        <taxon>Pseudomonadota</taxon>
        <taxon>Betaproteobacteria</taxon>
        <taxon>Burkholderiales</taxon>
        <taxon>Burkholderiaceae</taxon>
        <taxon>Burkholderia</taxon>
    </lineage>
</organism>
<dbReference type="InterPro" id="IPR036388">
    <property type="entry name" value="WH-like_DNA-bd_sf"/>
</dbReference>
<dbReference type="SUPFAM" id="SSF53850">
    <property type="entry name" value="Periplasmic binding protein-like II"/>
    <property type="match status" value="1"/>
</dbReference>
<evidence type="ECO:0000259" key="5">
    <source>
        <dbReference type="PROSITE" id="PS50931"/>
    </source>
</evidence>
<dbReference type="InterPro" id="IPR058163">
    <property type="entry name" value="LysR-type_TF_proteobact-type"/>
</dbReference>
<evidence type="ECO:0000313" key="6">
    <source>
        <dbReference type="EMBL" id="KGC20246.1"/>
    </source>
</evidence>